<keyword evidence="3" id="KW-0175">Coiled coil</keyword>
<feature type="compositionally biased region" description="Basic residues" evidence="5">
    <location>
        <begin position="44"/>
        <end position="54"/>
    </location>
</feature>
<dbReference type="Proteomes" id="UP001341840">
    <property type="component" value="Unassembled WGS sequence"/>
</dbReference>
<evidence type="ECO:0000256" key="4">
    <source>
        <dbReference type="ARBA" id="ARBA00023242"/>
    </source>
</evidence>
<name>A0ABU6T8U2_9FABA</name>
<organism evidence="6 7">
    <name type="scientific">Stylosanthes scabra</name>
    <dbReference type="NCBI Taxonomy" id="79078"/>
    <lineage>
        <taxon>Eukaryota</taxon>
        <taxon>Viridiplantae</taxon>
        <taxon>Streptophyta</taxon>
        <taxon>Embryophyta</taxon>
        <taxon>Tracheophyta</taxon>
        <taxon>Spermatophyta</taxon>
        <taxon>Magnoliopsida</taxon>
        <taxon>eudicotyledons</taxon>
        <taxon>Gunneridae</taxon>
        <taxon>Pentapetalae</taxon>
        <taxon>rosids</taxon>
        <taxon>fabids</taxon>
        <taxon>Fabales</taxon>
        <taxon>Fabaceae</taxon>
        <taxon>Papilionoideae</taxon>
        <taxon>50 kb inversion clade</taxon>
        <taxon>dalbergioids sensu lato</taxon>
        <taxon>Dalbergieae</taxon>
        <taxon>Pterocarpus clade</taxon>
        <taxon>Stylosanthes</taxon>
    </lineage>
</organism>
<keyword evidence="4" id="KW-0539">Nucleus</keyword>
<evidence type="ECO:0000313" key="6">
    <source>
        <dbReference type="EMBL" id="MED6145146.1"/>
    </source>
</evidence>
<reference evidence="6 7" key="1">
    <citation type="journal article" date="2023" name="Plants (Basel)">
        <title>Bridging the Gap: Combining Genomics and Transcriptomics Approaches to Understand Stylosanthes scabra, an Orphan Legume from the Brazilian Caatinga.</title>
        <authorList>
            <person name="Ferreira-Neto J.R.C."/>
            <person name="da Silva M.D."/>
            <person name="Binneck E."/>
            <person name="de Melo N.F."/>
            <person name="da Silva R.H."/>
            <person name="de Melo A.L.T.M."/>
            <person name="Pandolfi V."/>
            <person name="Bustamante F.O."/>
            <person name="Brasileiro-Vidal A.C."/>
            <person name="Benko-Iseppon A.M."/>
        </authorList>
    </citation>
    <scope>NUCLEOTIDE SEQUENCE [LARGE SCALE GENOMIC DNA]</scope>
    <source>
        <tissue evidence="6">Leaves</tissue>
    </source>
</reference>
<dbReference type="EMBL" id="JASCZI010090696">
    <property type="protein sequence ID" value="MED6145146.1"/>
    <property type="molecule type" value="Genomic_DNA"/>
</dbReference>
<comment type="similarity">
    <text evidence="2">Belongs to the RRP17 family.</text>
</comment>
<evidence type="ECO:0000256" key="2">
    <source>
        <dbReference type="ARBA" id="ARBA00007175"/>
    </source>
</evidence>
<proteinExistence type="inferred from homology"/>
<evidence type="ECO:0000256" key="1">
    <source>
        <dbReference type="ARBA" id="ARBA00004604"/>
    </source>
</evidence>
<comment type="subcellular location">
    <subcellularLocation>
        <location evidence="1">Nucleus</location>
        <location evidence="1">Nucleolus</location>
    </subcellularLocation>
</comment>
<keyword evidence="7" id="KW-1185">Reference proteome</keyword>
<dbReference type="InterPro" id="IPR019186">
    <property type="entry name" value="Nucleolar_protein_12"/>
</dbReference>
<accession>A0ABU6T8U2</accession>
<evidence type="ECO:0000256" key="3">
    <source>
        <dbReference type="ARBA" id="ARBA00023054"/>
    </source>
</evidence>
<evidence type="ECO:0000256" key="5">
    <source>
        <dbReference type="SAM" id="MobiDB-lite"/>
    </source>
</evidence>
<feature type="compositionally biased region" description="Basic residues" evidence="5">
    <location>
        <begin position="165"/>
        <end position="193"/>
    </location>
</feature>
<sequence length="193" mass="22582">MVVGEEAVPQPASKVRHLKKRALKNKALSVSFNEKDLKDYVTGFHKRKKKRRKEAQKQQEEVLRRKRSEERKKRKLEREFVHYGGAPPNADVEPDETNEHKQEDIDELEPIAETKTYESGDLTVTVVTSEINPEEGSYLRERKEATVSHPLVSEERHKLPINNKKAFKKVAKQKSHRKPRSKRDKKKGKQRNK</sequence>
<gene>
    <name evidence="6" type="ORF">PIB30_022289</name>
</gene>
<comment type="caution">
    <text evidence="6">The sequence shown here is derived from an EMBL/GenBank/DDBJ whole genome shotgun (WGS) entry which is preliminary data.</text>
</comment>
<dbReference type="Pfam" id="PF09805">
    <property type="entry name" value="Nop25"/>
    <property type="match status" value="1"/>
</dbReference>
<feature type="region of interest" description="Disordered" evidence="5">
    <location>
        <begin position="135"/>
        <end position="193"/>
    </location>
</feature>
<protein>
    <recommendedName>
        <fullName evidence="8">Ribosomal RNA-processing protein 17</fullName>
    </recommendedName>
</protein>
<dbReference type="PANTHER" id="PTHR14577:SF0">
    <property type="entry name" value="NUCLEOLAR PROTEIN 12"/>
    <property type="match status" value="1"/>
</dbReference>
<evidence type="ECO:0008006" key="8">
    <source>
        <dbReference type="Google" id="ProtNLM"/>
    </source>
</evidence>
<evidence type="ECO:0000313" key="7">
    <source>
        <dbReference type="Proteomes" id="UP001341840"/>
    </source>
</evidence>
<feature type="compositionally biased region" description="Basic and acidic residues" evidence="5">
    <location>
        <begin position="55"/>
        <end position="81"/>
    </location>
</feature>
<feature type="compositionally biased region" description="Basic and acidic residues" evidence="5">
    <location>
        <begin position="137"/>
        <end position="158"/>
    </location>
</feature>
<feature type="region of interest" description="Disordered" evidence="5">
    <location>
        <begin position="43"/>
        <end position="120"/>
    </location>
</feature>
<dbReference type="PANTHER" id="PTHR14577">
    <property type="entry name" value="NUCLEOLAR PROTEIN 12"/>
    <property type="match status" value="1"/>
</dbReference>